<dbReference type="Proteomes" id="UP000275846">
    <property type="component" value="Unassembled WGS sequence"/>
</dbReference>
<dbReference type="OrthoDB" id="10619595at2759"/>
<evidence type="ECO:0000313" key="3">
    <source>
        <dbReference type="Proteomes" id="UP000275846"/>
    </source>
</evidence>
<protein>
    <submittedName>
        <fullName evidence="2 4">Uncharacterized protein</fullName>
    </submittedName>
</protein>
<reference evidence="2 3" key="2">
    <citation type="submission" date="2018-11" db="EMBL/GenBank/DDBJ databases">
        <authorList>
            <consortium name="Pathogen Informatics"/>
        </authorList>
    </citation>
    <scope>NUCLEOTIDE SEQUENCE [LARGE SCALE GENOMIC DNA]</scope>
    <source>
        <strain evidence="2 3">NST_G2</strain>
    </source>
</reference>
<name>A0A183SN32_SCHSO</name>
<evidence type="ECO:0000256" key="1">
    <source>
        <dbReference type="SAM" id="MobiDB-lite"/>
    </source>
</evidence>
<gene>
    <name evidence="2" type="ORF">SSLN_LOCUS5630</name>
</gene>
<sequence>MSITATTTADTTSRTPTNTETTSDVPAPATFTITTSTSNEDSILTFTHCNRTVTSRIGLAGHLRSNQTLTGTLVLGDPKYTRRIHLHFPQ</sequence>
<keyword evidence="3" id="KW-1185">Reference proteome</keyword>
<feature type="compositionally biased region" description="Low complexity" evidence="1">
    <location>
        <begin position="1"/>
        <end position="22"/>
    </location>
</feature>
<accession>A0A183SN32</accession>
<reference evidence="4" key="1">
    <citation type="submission" date="2016-06" db="UniProtKB">
        <authorList>
            <consortium name="WormBaseParasite"/>
        </authorList>
    </citation>
    <scope>IDENTIFICATION</scope>
</reference>
<evidence type="ECO:0000313" key="4">
    <source>
        <dbReference type="WBParaSite" id="SSLN_0000580901-mRNA-1"/>
    </source>
</evidence>
<dbReference type="WBParaSite" id="SSLN_0000580901-mRNA-1">
    <property type="protein sequence ID" value="SSLN_0000580901-mRNA-1"/>
    <property type="gene ID" value="SSLN_0000580901"/>
</dbReference>
<proteinExistence type="predicted"/>
<dbReference type="AlphaFoldDB" id="A0A183SN32"/>
<dbReference type="EMBL" id="UYSU01033329">
    <property type="protein sequence ID" value="VDL92015.1"/>
    <property type="molecule type" value="Genomic_DNA"/>
</dbReference>
<organism evidence="4">
    <name type="scientific">Schistocephalus solidus</name>
    <name type="common">Tapeworm</name>
    <dbReference type="NCBI Taxonomy" id="70667"/>
    <lineage>
        <taxon>Eukaryota</taxon>
        <taxon>Metazoa</taxon>
        <taxon>Spiralia</taxon>
        <taxon>Lophotrochozoa</taxon>
        <taxon>Platyhelminthes</taxon>
        <taxon>Cestoda</taxon>
        <taxon>Eucestoda</taxon>
        <taxon>Diphyllobothriidea</taxon>
        <taxon>Diphyllobothriidae</taxon>
        <taxon>Schistocephalus</taxon>
    </lineage>
</organism>
<feature type="region of interest" description="Disordered" evidence="1">
    <location>
        <begin position="1"/>
        <end position="34"/>
    </location>
</feature>
<evidence type="ECO:0000313" key="2">
    <source>
        <dbReference type="EMBL" id="VDL92015.1"/>
    </source>
</evidence>